<feature type="domain" description="Low molecular weight antigen MTB12-like C-terminal" evidence="4">
    <location>
        <begin position="38"/>
        <end position="144"/>
    </location>
</feature>
<dbReference type="Proteomes" id="UP000076038">
    <property type="component" value="Chromosome"/>
</dbReference>
<evidence type="ECO:0000259" key="4">
    <source>
        <dbReference type="Pfam" id="PF26580"/>
    </source>
</evidence>
<keyword evidence="6" id="KW-1185">Reference proteome</keyword>
<name>A0A143QJX6_RHOFA</name>
<proteinExistence type="inferred from homology"/>
<sequence>MVLLACACSPAEVDEPESPVASISPTQFASPPPPVTDDVPTAAQLTALFAASVDYSIREEDRARLFDGPAENNVRLARAWGAQPDPQHIEFTTVASTGPDSVEAMGVGTFRSMDSYPVGPMSFVRYDNQWRVPRDIACLLVGAFDGPDACR</sequence>
<evidence type="ECO:0000256" key="3">
    <source>
        <dbReference type="SAM" id="MobiDB-lite"/>
    </source>
</evidence>
<dbReference type="InterPro" id="IPR058644">
    <property type="entry name" value="Mtb12-like_C"/>
</dbReference>
<dbReference type="EMBL" id="CP015220">
    <property type="protein sequence ID" value="AMY23473.1"/>
    <property type="molecule type" value="Genomic_DNA"/>
</dbReference>
<reference evidence="6" key="2">
    <citation type="submission" date="2016-04" db="EMBL/GenBank/DDBJ databases">
        <title>Complete Genome and Plasmid Sequences for Rhodococcus fascians D188 and Draft Sequences for Rhodococcus spp. Isolates PBTS 1 and PBTS 2.</title>
        <authorList>
            <person name="Stamer R."/>
            <person name="Vereecke D."/>
            <person name="Zhang Y."/>
            <person name="Schilkey F."/>
            <person name="Devitt N."/>
            <person name="Randall J."/>
        </authorList>
    </citation>
    <scope>NUCLEOTIDE SEQUENCE [LARGE SCALE GENOMIC DNA]</scope>
    <source>
        <strain evidence="6">PBTS2</strain>
    </source>
</reference>
<dbReference type="AlphaFoldDB" id="A0A143QJX6"/>
<reference evidence="5 6" key="1">
    <citation type="journal article" date="2016" name="Genome Announc.">
        <title>Complete Genome and Plasmid Sequences for Rhodococcus fascians D188 and Draft Sequences for Rhodococcus Isolates PBTS 1 and PBTS 2.</title>
        <authorList>
            <person name="Stamler R.A."/>
            <person name="Vereecke D."/>
            <person name="Zhang Y."/>
            <person name="Schilkey F."/>
            <person name="Devitt N."/>
            <person name="Randall J.J."/>
        </authorList>
    </citation>
    <scope>NUCLEOTIDE SEQUENCE [LARGE SCALE GENOMIC DNA]</scope>
    <source>
        <strain evidence="5 6">PBTS2</strain>
    </source>
</reference>
<comment type="similarity">
    <text evidence="2">Belongs to the MTB12 family.</text>
</comment>
<protein>
    <recommendedName>
        <fullName evidence="4">Low molecular weight antigen MTB12-like C-terminal domain-containing protein</fullName>
    </recommendedName>
</protein>
<dbReference type="PATRIC" id="fig|1653479.3.peg.2199"/>
<accession>A0A143QJX6</accession>
<gene>
    <name evidence="5" type="ORF">A3Q41_02171</name>
</gene>
<evidence type="ECO:0000256" key="1">
    <source>
        <dbReference type="ARBA" id="ARBA00022729"/>
    </source>
</evidence>
<organism evidence="5 6">
    <name type="scientific">Rhodococcoides fascians</name>
    <name type="common">Rhodococcus fascians</name>
    <dbReference type="NCBI Taxonomy" id="1828"/>
    <lineage>
        <taxon>Bacteria</taxon>
        <taxon>Bacillati</taxon>
        <taxon>Actinomycetota</taxon>
        <taxon>Actinomycetes</taxon>
        <taxon>Mycobacteriales</taxon>
        <taxon>Nocardiaceae</taxon>
        <taxon>Rhodococcoides</taxon>
    </lineage>
</organism>
<dbReference type="KEGG" id="rhs:A3Q41_02171"/>
<evidence type="ECO:0000313" key="5">
    <source>
        <dbReference type="EMBL" id="AMY23473.1"/>
    </source>
</evidence>
<dbReference type="Pfam" id="PF26580">
    <property type="entry name" value="Mtb12_C"/>
    <property type="match status" value="1"/>
</dbReference>
<feature type="region of interest" description="Disordered" evidence="3">
    <location>
        <begin position="14"/>
        <end position="36"/>
    </location>
</feature>
<evidence type="ECO:0000256" key="2">
    <source>
        <dbReference type="ARBA" id="ARBA00093774"/>
    </source>
</evidence>
<evidence type="ECO:0000313" key="6">
    <source>
        <dbReference type="Proteomes" id="UP000076038"/>
    </source>
</evidence>
<keyword evidence="1" id="KW-0732">Signal</keyword>